<proteinExistence type="predicted"/>
<evidence type="ECO:0000313" key="2">
    <source>
        <dbReference type="Proteomes" id="UP001148629"/>
    </source>
</evidence>
<reference evidence="1" key="1">
    <citation type="submission" date="2022-08" db="EMBL/GenBank/DDBJ databases">
        <title>Genome Sequence of Fusarium decemcellulare.</title>
        <authorList>
            <person name="Buettner E."/>
        </authorList>
    </citation>
    <scope>NUCLEOTIDE SEQUENCE</scope>
    <source>
        <strain evidence="1">Babe19</strain>
    </source>
</reference>
<organism evidence="1 2">
    <name type="scientific">Fusarium decemcellulare</name>
    <dbReference type="NCBI Taxonomy" id="57161"/>
    <lineage>
        <taxon>Eukaryota</taxon>
        <taxon>Fungi</taxon>
        <taxon>Dikarya</taxon>
        <taxon>Ascomycota</taxon>
        <taxon>Pezizomycotina</taxon>
        <taxon>Sordariomycetes</taxon>
        <taxon>Hypocreomycetidae</taxon>
        <taxon>Hypocreales</taxon>
        <taxon>Nectriaceae</taxon>
        <taxon>Fusarium</taxon>
        <taxon>Fusarium decemcellulare species complex</taxon>
    </lineage>
</organism>
<comment type="caution">
    <text evidence="1">The sequence shown here is derived from an EMBL/GenBank/DDBJ whole genome shotgun (WGS) entry which is preliminary data.</text>
</comment>
<accession>A0ACC1RT44</accession>
<name>A0ACC1RT44_9HYPO</name>
<gene>
    <name evidence="1" type="ORF">NM208_g12001</name>
</gene>
<evidence type="ECO:0000313" key="1">
    <source>
        <dbReference type="EMBL" id="KAJ3524594.1"/>
    </source>
</evidence>
<dbReference type="Proteomes" id="UP001148629">
    <property type="component" value="Unassembled WGS sequence"/>
</dbReference>
<sequence length="1084" mass="118945">MEPPATSKRRRSDSLGSEEDERDIKISKIDVSTLKRPSSPELDFNRSIKKVKDTATDFLFGKDASKAPFMRYDNFNIYNPQFVTLESNGELVPMVPSGRTTCIDPKTGLVTPQVTPDEKPNDPFSSEEPRDLLSENMVPGLLSINPIDIVLTGDIRLFNVIPAKIEIYRTLTEAQPYTEIVRPAKGRLSLGEFLPSLKDGVLDSIVLDNLRLCYVDDFGDPFLPSGAYFETDIVFQGAMQPVSDVLRDVFHQEKSALHFSAHLGAYRDWDDPWEVVDLALSASLERISVKAFGIFEWTKLGVEVLASADVDCTNEVNPWSLGFGFFGDVNITVPGSIVPLRARYQLREMYDTYSLTVRLRDDEWKDVFGIRGFDLEEVRLFSSLSNPSSKDPDFSLSVSAQMRWHETTVAIAGSYSKDHYSLEAYVGDLTLRDLEALFVQLTGEESLDVFDHDIKFDSIHLLVSSEGLRLAGKVTINGHSSAQGSIAISKAGVAINGGVSDVSFEGFEVHNAEFDVFIGSRKEDGESVGRTTRFAIMGDVYFCDINVKAGIFTEKGKDGPMRWAVYGEASGNLSTSSLCPILKDTFLDVTLSDLALIAMNHDTRVASFNKHGYPLAKGIQFCAKIESMPELESLLRGSVKGTVLQACYSGGKFQLSLVLPAARTITFGEHVYSGPLSLGIHLGADPTDILLVLNAELNVNLDTQPTPLAFALGLKAGYSGASAYAQMITDWVNPCDIGKQVTIRGGALEFGIIYSTFLATGMPGEIGFAGQINIGSKEAKVAMKLSQNPKEQLLAAAIKDLGVVDLAKFASLIAETDLPEPDDFLHFNDVELYISTGTKIGLTEYPPGASLKGDVTIFGKRAKFNCTVGSMIKLMATIEAFKIGPLLVTGAIGTDPIVDVELSSSKQTVLINGAVSIWGASAALYLEASFLPTTTFDFWVDLRLSDLFLLRLEAKLTGKFNIKDLKSLEQANFEVKGVMEQHVIEYVSQQIQQQINVAQKAAKEGFESVKAELDRQEAAFKAGCDAAIAELEKARAVWHEKRDRVNGEFERARASTHDKIQGLKDSIPTRGEERYQCCHRICPV</sequence>
<dbReference type="EMBL" id="JANRMS010002052">
    <property type="protein sequence ID" value="KAJ3524594.1"/>
    <property type="molecule type" value="Genomic_DNA"/>
</dbReference>
<keyword evidence="2" id="KW-1185">Reference proteome</keyword>
<protein>
    <submittedName>
        <fullName evidence="1">Uncharacterized protein</fullName>
    </submittedName>
</protein>